<dbReference type="Proteomes" id="UP001465976">
    <property type="component" value="Unassembled WGS sequence"/>
</dbReference>
<reference evidence="2 3" key="1">
    <citation type="submission" date="2024-02" db="EMBL/GenBank/DDBJ databases">
        <title>A draft genome for the cacao thread blight pathogen Marasmius crinis-equi.</title>
        <authorList>
            <person name="Cohen S.P."/>
            <person name="Baruah I.K."/>
            <person name="Amoako-Attah I."/>
            <person name="Bukari Y."/>
            <person name="Meinhardt L.W."/>
            <person name="Bailey B.A."/>
        </authorList>
    </citation>
    <scope>NUCLEOTIDE SEQUENCE [LARGE SCALE GENOMIC DNA]</scope>
    <source>
        <strain evidence="2 3">GH-76</strain>
    </source>
</reference>
<comment type="caution">
    <text evidence="2">The sequence shown here is derived from an EMBL/GenBank/DDBJ whole genome shotgun (WGS) entry which is preliminary data.</text>
</comment>
<sequence>MAEVNRTSGRLLLDLPLEIFFLICYCLPITTVLVLVEVNQCLRYFLTDSGSECFWKSIRAANNIPEGPTFMSELEWLKHLFREPPLCQNCKSAYALTNWQIMRRFCPSCTNVCTRGCARNRPPIAGFPYLDALLTYTDGQGNRRFVREDLTDIASVYRVLPLDCREPFLDERKDSAILHNAWADDVDTWFGNTVAGWFIGDKISPGNHTLKELDMRHACTRETLLSAHEWVTFHHQVLPVLRAKFTPLFFTSTTDHWPNLRKTLALAWDAYLRRQTKRIRFTAPDSTVIALFPFMMDVLMLGHPKALDVESLHKLISDHADMIFRWISFSDKRLMTQSIARGYDPALVAFCYQRHLILPPPSLPTQGLGDREMAITEIHCAECNKVFSSVGASIRHVNRSSEVCFSSWTSSPSMLSLVSSPAAIALVSLSGLDCARTSCHEMDRLWGAYTCILCLGEFKGTWRECVKHFHDAGHKRDDHRYDFCMLFARLEPRVYDPLSPANDRPAWHCNYCSRYSVFPATRTQILAHVVQAHRVDKNDFNVPDDFFYVGP</sequence>
<feature type="transmembrane region" description="Helical" evidence="1">
    <location>
        <begin position="12"/>
        <end position="36"/>
    </location>
</feature>
<name>A0ABR3FCN4_9AGAR</name>
<evidence type="ECO:0000256" key="1">
    <source>
        <dbReference type="SAM" id="Phobius"/>
    </source>
</evidence>
<keyword evidence="1" id="KW-1133">Transmembrane helix</keyword>
<protein>
    <recommendedName>
        <fullName evidence="4">F-box domain-containing protein</fullName>
    </recommendedName>
</protein>
<keyword evidence="1" id="KW-0812">Transmembrane</keyword>
<organism evidence="2 3">
    <name type="scientific">Marasmius crinis-equi</name>
    <dbReference type="NCBI Taxonomy" id="585013"/>
    <lineage>
        <taxon>Eukaryota</taxon>
        <taxon>Fungi</taxon>
        <taxon>Dikarya</taxon>
        <taxon>Basidiomycota</taxon>
        <taxon>Agaricomycotina</taxon>
        <taxon>Agaricomycetes</taxon>
        <taxon>Agaricomycetidae</taxon>
        <taxon>Agaricales</taxon>
        <taxon>Marasmiineae</taxon>
        <taxon>Marasmiaceae</taxon>
        <taxon>Marasmius</taxon>
    </lineage>
</organism>
<keyword evidence="1" id="KW-0472">Membrane</keyword>
<accession>A0ABR3FCN4</accession>
<gene>
    <name evidence="2" type="ORF">V5O48_008875</name>
</gene>
<evidence type="ECO:0000313" key="2">
    <source>
        <dbReference type="EMBL" id="KAL0573081.1"/>
    </source>
</evidence>
<evidence type="ECO:0000313" key="3">
    <source>
        <dbReference type="Proteomes" id="UP001465976"/>
    </source>
</evidence>
<proteinExistence type="predicted"/>
<keyword evidence="3" id="KW-1185">Reference proteome</keyword>
<evidence type="ECO:0008006" key="4">
    <source>
        <dbReference type="Google" id="ProtNLM"/>
    </source>
</evidence>
<dbReference type="EMBL" id="JBAHYK010000547">
    <property type="protein sequence ID" value="KAL0573081.1"/>
    <property type="molecule type" value="Genomic_DNA"/>
</dbReference>